<name>A0ABS6Y030_9FLAO</name>
<dbReference type="Proteomes" id="UP000812031">
    <property type="component" value="Unassembled WGS sequence"/>
</dbReference>
<feature type="domain" description="NADPH-dependent FMN reductase-like" evidence="1">
    <location>
        <begin position="4"/>
        <end position="146"/>
    </location>
</feature>
<evidence type="ECO:0000313" key="2">
    <source>
        <dbReference type="EMBL" id="MBW4362275.1"/>
    </source>
</evidence>
<keyword evidence="3" id="KW-1185">Reference proteome</keyword>
<evidence type="ECO:0000259" key="1">
    <source>
        <dbReference type="Pfam" id="PF03358"/>
    </source>
</evidence>
<gene>
    <name evidence="2" type="ORF">KZH69_17430</name>
</gene>
<dbReference type="InterPro" id="IPR005025">
    <property type="entry name" value="FMN_Rdtase-like_dom"/>
</dbReference>
<dbReference type="RefSeq" id="WP_219318764.1">
    <property type="nucleotide sequence ID" value="NZ_JAHWYN010000020.1"/>
</dbReference>
<sequence>MYHITIISSSIRTGRKSHNVALYLQNYIVENKLGTVELLDLKSYNFPLFEERLQFQEKPKIATLEFAEKIKSSDGIIMVTPEYNGGFPASLKNVIDLLYAEWEHKPIGISTVSAGEYAGSQALIFLQFLLWKIKAFTIPATFPIAKVQEEFDNLGNALHKSQTDEMASVFIKELLWTVKLTKKEYYQSDVIRF</sequence>
<comment type="caution">
    <text evidence="2">The sequence shown here is derived from an EMBL/GenBank/DDBJ whole genome shotgun (WGS) entry which is preliminary data.</text>
</comment>
<dbReference type="PANTHER" id="PTHR30543:SF21">
    <property type="entry name" value="NAD(P)H-DEPENDENT FMN REDUCTASE LOT6"/>
    <property type="match status" value="1"/>
</dbReference>
<organism evidence="2 3">
    <name type="scientific">Flavobacterium taihuense</name>
    <dbReference type="NCBI Taxonomy" id="2857508"/>
    <lineage>
        <taxon>Bacteria</taxon>
        <taxon>Pseudomonadati</taxon>
        <taxon>Bacteroidota</taxon>
        <taxon>Flavobacteriia</taxon>
        <taxon>Flavobacteriales</taxon>
        <taxon>Flavobacteriaceae</taxon>
        <taxon>Flavobacterium</taxon>
    </lineage>
</organism>
<reference evidence="2 3" key="1">
    <citation type="submission" date="2021-07" db="EMBL/GenBank/DDBJ databases">
        <title>Flavobacterium sp. nov. isolated from sediment on the Taihu Lake.</title>
        <authorList>
            <person name="Qu J.-H."/>
        </authorList>
    </citation>
    <scope>NUCLEOTIDE SEQUENCE [LARGE SCALE GENOMIC DNA]</scope>
    <source>
        <strain evidence="2 3">NAS39</strain>
    </source>
</reference>
<protein>
    <submittedName>
        <fullName evidence="2">NAD(P)H-dependent oxidoreductase</fullName>
    </submittedName>
</protein>
<evidence type="ECO:0000313" key="3">
    <source>
        <dbReference type="Proteomes" id="UP000812031"/>
    </source>
</evidence>
<dbReference type="Pfam" id="PF03358">
    <property type="entry name" value="FMN_red"/>
    <property type="match status" value="1"/>
</dbReference>
<proteinExistence type="predicted"/>
<dbReference type="PANTHER" id="PTHR30543">
    <property type="entry name" value="CHROMATE REDUCTASE"/>
    <property type="match status" value="1"/>
</dbReference>
<dbReference type="EMBL" id="JAHWYN010000020">
    <property type="protein sequence ID" value="MBW4362275.1"/>
    <property type="molecule type" value="Genomic_DNA"/>
</dbReference>
<dbReference type="InterPro" id="IPR050712">
    <property type="entry name" value="NAD(P)H-dep_reductase"/>
</dbReference>
<accession>A0ABS6Y030</accession>